<evidence type="ECO:0000256" key="1">
    <source>
        <dbReference type="ARBA" id="ARBA00004123"/>
    </source>
</evidence>
<evidence type="ECO:0000313" key="6">
    <source>
        <dbReference type="Proteomes" id="UP001328107"/>
    </source>
</evidence>
<dbReference type="Proteomes" id="UP001328107">
    <property type="component" value="Unassembled WGS sequence"/>
</dbReference>
<evidence type="ECO:0000256" key="4">
    <source>
        <dbReference type="SAM" id="MobiDB-lite"/>
    </source>
</evidence>
<comment type="caution">
    <text evidence="5">The sequence shown here is derived from an EMBL/GenBank/DDBJ whole genome shotgun (WGS) entry which is preliminary data.</text>
</comment>
<dbReference type="SUPFAM" id="SSF50978">
    <property type="entry name" value="WD40 repeat-like"/>
    <property type="match status" value="1"/>
</dbReference>
<proteinExistence type="predicted"/>
<reference evidence="6" key="1">
    <citation type="submission" date="2022-10" db="EMBL/GenBank/DDBJ databases">
        <title>Genome assembly of Pristionchus species.</title>
        <authorList>
            <person name="Yoshida K."/>
            <person name="Sommer R.J."/>
        </authorList>
    </citation>
    <scope>NUCLEOTIDE SEQUENCE [LARGE SCALE GENOMIC DNA]</scope>
    <source>
        <strain evidence="6">RS5460</strain>
    </source>
</reference>
<gene>
    <name evidence="5" type="ORF">PMAYCL1PPCAC_24430</name>
</gene>
<evidence type="ECO:0000256" key="2">
    <source>
        <dbReference type="ARBA" id="ARBA00023163"/>
    </source>
</evidence>
<sequence>RSTRIKTEPVDPTPEETSPKKKKKNEEEPKSSKGSAKQMKMVKEEEPHSDSSPTKRRGKGRPSTGSEKKKSAGPVNDAQDTKDLIEFRRAKAPKDILEAYPSEQKLTKFLAGAMRASGDDLVCPGCQRTFTSHTGIAYHIPRCKETTFEFEAVHDSLVYTEVKTRPWMWVNGKKKAKEEMAAAALKEGKGGAECVRAPACGASRFTSAAELIDHLNLCCVPTYNQFRANIEDFRSLEKKTKSVLIRMGMSSNGGQLPCLSCGKIFSHKYGLAYHLDRCGFTDDNADMIPWKCYRCGFEGKVGDRDSHLEECQVPASEALKPKKERLSKHEMDREALAELSGKRRRSVGVSMASGVIPEGSSQTRITNSGLKRFKFRKSEAMQHNITISTDLEVYRSAVAAAIEQHQQTHGSSSFCEMLRLRAEAQTTPWERAEEGSYVASLREKQSIGLRQRGLGDFAQSEAKISSNSRRTTFPPIVDHVSLPEDELTRISAFTAATIEPACSPTVSIGYAGGPIAATLLAPAPLTQTSECLAVLTFPDDENLVDTTTGKASWRATDAYIQLWKVEKTREEKRRKERDDTREVTRCDLSLWFVLRIEGRGLALAATWMPRESTDSHFVGYLAVAMSEGTVVIYCINKEAVPLPEDGMEEEVRVVAPSPILVLKPPTMEEVGELKRKQRQERRKDQPHSNVLGHMEERLTRSGRTQMATAIEQSKAMNENGASALPIAVTALNLEDVKPISGFVRGEGEMREEGDTEGSSTAPILIKEPMQTPTRMSKAEIRKEKIKMRLAKPEEGPPPQPPLISVAWSPFGDCSAIAAVDAAGTVVVWEMEEKHMEEREGEGRRKEDCLLPSRLFVDVEWVSPAINVGWTDTHLLGVSFAERMVRVLDTSTGECLLEDNTVRTAGKALMAEGACFEGLFIFQSEFYTASEAPETAVVYLAYRADKDGYFVVPLANRHGLMVWAVGVSSSGVIGTAGADGRLQLSMNGKVIPRGCSRDLSVNLHTDPILLIRNRVTEPQAEVQVETEEVNGDKKEKPAPPVVYVSHDDVTTKMWLDIVCEDADTITGPALPQGLLDSRVESLNAITLSSHTATSPIDHIVVTGGQSGLILARSCHIEEKGVVGTASWLNLRKWSNPSSKESTPRPRSRASKEKTPKD</sequence>
<feature type="region of interest" description="Disordered" evidence="4">
    <location>
        <begin position="1"/>
        <end position="82"/>
    </location>
</feature>
<organism evidence="5 6">
    <name type="scientific">Pristionchus mayeri</name>
    <dbReference type="NCBI Taxonomy" id="1317129"/>
    <lineage>
        <taxon>Eukaryota</taxon>
        <taxon>Metazoa</taxon>
        <taxon>Ecdysozoa</taxon>
        <taxon>Nematoda</taxon>
        <taxon>Chromadorea</taxon>
        <taxon>Rhabditida</taxon>
        <taxon>Rhabditina</taxon>
        <taxon>Diplogasteromorpha</taxon>
        <taxon>Diplogasteroidea</taxon>
        <taxon>Neodiplogasteridae</taxon>
        <taxon>Pristionchus</taxon>
    </lineage>
</organism>
<accession>A0AAN5D1R8</accession>
<dbReference type="GO" id="GO:0005634">
    <property type="term" value="C:nucleus"/>
    <property type="evidence" value="ECO:0007669"/>
    <property type="project" value="UniProtKB-SubCell"/>
</dbReference>
<name>A0AAN5D1R8_9BILA</name>
<feature type="non-terminal residue" evidence="5">
    <location>
        <position position="1"/>
    </location>
</feature>
<dbReference type="InterPro" id="IPR052416">
    <property type="entry name" value="GTF3C_component"/>
</dbReference>
<dbReference type="InterPro" id="IPR036322">
    <property type="entry name" value="WD40_repeat_dom_sf"/>
</dbReference>
<dbReference type="AlphaFoldDB" id="A0AAN5D1R8"/>
<evidence type="ECO:0000313" key="5">
    <source>
        <dbReference type="EMBL" id="GMR54235.1"/>
    </source>
</evidence>
<keyword evidence="6" id="KW-1185">Reference proteome</keyword>
<protein>
    <submittedName>
        <fullName evidence="5">Uncharacterized protein</fullName>
    </submittedName>
</protein>
<dbReference type="PANTHER" id="PTHR15052">
    <property type="entry name" value="RNA POLYMERASE III TRANSCRIPTION INITIATION FACTOR COMPLEX SUBUNIT"/>
    <property type="match status" value="1"/>
</dbReference>
<dbReference type="GO" id="GO:0000127">
    <property type="term" value="C:transcription factor TFIIIC complex"/>
    <property type="evidence" value="ECO:0007669"/>
    <property type="project" value="TreeGrafter"/>
</dbReference>
<dbReference type="PANTHER" id="PTHR15052:SF2">
    <property type="entry name" value="GENERAL TRANSCRIPTION FACTOR 3C POLYPEPTIDE 2"/>
    <property type="match status" value="1"/>
</dbReference>
<keyword evidence="3" id="KW-0539">Nucleus</keyword>
<comment type="subcellular location">
    <subcellularLocation>
        <location evidence="1">Nucleus</location>
    </subcellularLocation>
</comment>
<keyword evidence="2" id="KW-0804">Transcription</keyword>
<feature type="region of interest" description="Disordered" evidence="4">
    <location>
        <begin position="1131"/>
        <end position="1156"/>
    </location>
</feature>
<dbReference type="EMBL" id="BTRK01000005">
    <property type="protein sequence ID" value="GMR54235.1"/>
    <property type="molecule type" value="Genomic_DNA"/>
</dbReference>
<dbReference type="GO" id="GO:0006383">
    <property type="term" value="P:transcription by RNA polymerase III"/>
    <property type="evidence" value="ECO:0007669"/>
    <property type="project" value="TreeGrafter"/>
</dbReference>
<feature type="region of interest" description="Disordered" evidence="4">
    <location>
        <begin position="669"/>
        <end position="691"/>
    </location>
</feature>
<evidence type="ECO:0000256" key="3">
    <source>
        <dbReference type="ARBA" id="ARBA00023242"/>
    </source>
</evidence>